<comment type="caution">
    <text evidence="2">The sequence shown here is derived from an EMBL/GenBank/DDBJ whole genome shotgun (WGS) entry which is preliminary data.</text>
</comment>
<name>A0AAD4PXM7_9EURO</name>
<dbReference type="Proteomes" id="UP001201262">
    <property type="component" value="Unassembled WGS sequence"/>
</dbReference>
<accession>A0AAD4PXM7</accession>
<proteinExistence type="predicted"/>
<evidence type="ECO:0000256" key="1">
    <source>
        <dbReference type="SAM" id="MobiDB-lite"/>
    </source>
</evidence>
<feature type="compositionally biased region" description="Acidic residues" evidence="1">
    <location>
        <begin position="46"/>
        <end position="64"/>
    </location>
</feature>
<feature type="region of interest" description="Disordered" evidence="1">
    <location>
        <begin position="46"/>
        <end position="85"/>
    </location>
</feature>
<protein>
    <submittedName>
        <fullName evidence="2">Uncharacterized protein</fullName>
    </submittedName>
</protein>
<evidence type="ECO:0000313" key="2">
    <source>
        <dbReference type="EMBL" id="KAH8700235.1"/>
    </source>
</evidence>
<keyword evidence="3" id="KW-1185">Reference proteome</keyword>
<evidence type="ECO:0000313" key="3">
    <source>
        <dbReference type="Proteomes" id="UP001201262"/>
    </source>
</evidence>
<sequence>MVYNLLAEKICCLRYPTSRNARSVGGKRLRITLTFERVFSLLEFDDDDDDDDKWDGLSTDDELSSDSIVSESGEWDNQGSDEEWNLEGNDEEYANADAESKCDPMITGDDTELAGSGDYDPMTNDEDAERVIEE</sequence>
<feature type="region of interest" description="Disordered" evidence="1">
    <location>
        <begin position="101"/>
        <end position="134"/>
    </location>
</feature>
<dbReference type="EMBL" id="JAJTJA010000004">
    <property type="protein sequence ID" value="KAH8700235.1"/>
    <property type="molecule type" value="Genomic_DNA"/>
</dbReference>
<dbReference type="GeneID" id="70244113"/>
<reference evidence="2" key="1">
    <citation type="submission" date="2021-12" db="EMBL/GenBank/DDBJ databases">
        <title>Convergent genome expansion in fungi linked to evolution of root-endophyte symbiosis.</title>
        <authorList>
            <consortium name="DOE Joint Genome Institute"/>
            <person name="Ke Y.-H."/>
            <person name="Bonito G."/>
            <person name="Liao H.-L."/>
            <person name="Looney B."/>
            <person name="Rojas-Flechas A."/>
            <person name="Nash J."/>
            <person name="Hameed K."/>
            <person name="Schadt C."/>
            <person name="Martin F."/>
            <person name="Crous P.W."/>
            <person name="Miettinen O."/>
            <person name="Magnuson J.K."/>
            <person name="Labbe J."/>
            <person name="Jacobson D."/>
            <person name="Doktycz M.J."/>
            <person name="Veneault-Fourrey C."/>
            <person name="Kuo A."/>
            <person name="Mondo S."/>
            <person name="Calhoun S."/>
            <person name="Riley R."/>
            <person name="Ohm R."/>
            <person name="LaButti K."/>
            <person name="Andreopoulos B."/>
            <person name="Pangilinan J."/>
            <person name="Nolan M."/>
            <person name="Tritt A."/>
            <person name="Clum A."/>
            <person name="Lipzen A."/>
            <person name="Daum C."/>
            <person name="Barry K."/>
            <person name="Grigoriev I.V."/>
            <person name="Vilgalys R."/>
        </authorList>
    </citation>
    <scope>NUCLEOTIDE SEQUENCE</scope>
    <source>
        <strain evidence="2">PMI_201</strain>
    </source>
</reference>
<organism evidence="2 3">
    <name type="scientific">Talaromyces proteolyticus</name>
    <dbReference type="NCBI Taxonomy" id="1131652"/>
    <lineage>
        <taxon>Eukaryota</taxon>
        <taxon>Fungi</taxon>
        <taxon>Dikarya</taxon>
        <taxon>Ascomycota</taxon>
        <taxon>Pezizomycotina</taxon>
        <taxon>Eurotiomycetes</taxon>
        <taxon>Eurotiomycetidae</taxon>
        <taxon>Eurotiales</taxon>
        <taxon>Trichocomaceae</taxon>
        <taxon>Talaromyces</taxon>
        <taxon>Talaromyces sect. Bacilispori</taxon>
    </lineage>
</organism>
<dbReference type="AlphaFoldDB" id="A0AAD4PXM7"/>
<dbReference type="RefSeq" id="XP_046073941.1">
    <property type="nucleotide sequence ID" value="XM_046213826.1"/>
</dbReference>
<gene>
    <name evidence="2" type="ORF">BGW36DRAFT_356898</name>
</gene>
<feature type="compositionally biased region" description="Polar residues" evidence="1">
    <location>
        <begin position="65"/>
        <end position="78"/>
    </location>
</feature>